<protein>
    <submittedName>
        <fullName evidence="3">FAR1-related sequence 5-like protein</fullName>
    </submittedName>
</protein>
<dbReference type="InterPro" id="IPR018289">
    <property type="entry name" value="MULE_transposase_dom"/>
</dbReference>
<evidence type="ECO:0000259" key="2">
    <source>
        <dbReference type="Pfam" id="PF10551"/>
    </source>
</evidence>
<dbReference type="Proteomes" id="UP001151760">
    <property type="component" value="Unassembled WGS sequence"/>
</dbReference>
<evidence type="ECO:0000259" key="1">
    <source>
        <dbReference type="Pfam" id="PF03101"/>
    </source>
</evidence>
<feature type="domain" description="FAR1" evidence="1">
    <location>
        <begin position="26"/>
        <end position="115"/>
    </location>
</feature>
<dbReference type="PANTHER" id="PTHR47718">
    <property type="entry name" value="OS01G0519700 PROTEIN"/>
    <property type="match status" value="1"/>
</dbReference>
<proteinExistence type="predicted"/>
<dbReference type="InterPro" id="IPR036875">
    <property type="entry name" value="Znf_CCHC_sf"/>
</dbReference>
<feature type="non-terminal residue" evidence="3">
    <location>
        <position position="1"/>
    </location>
</feature>
<gene>
    <name evidence="3" type="ORF">Tco_1132352</name>
</gene>
<sequence>NDGMERDQKLAIFIGKVFDTPDDAYTFYNQYAFTHGFGIRKHWDYKNKVTNEVYRKWYVCNKEGFKNVKDDSTSVDTKKRRRDLRTGCQARLRITITKDERWCVDFFDDTHNHDLSITPTKVMKHRSHGKFHRSMACKSLMLELGQSGMRPCHVKKAVNAMKPPYVADVTSKQCSDILSEQRKQYKGKEFYGLIKHFQDKASVDMNQYFKIDLNSDGSPRNIFWADGRSRDAYIKFGDVVVFDVTYLTNKFKFPFAPFVGVNHHGQSILFGAALLENEKEETFQWLFEQFLKHQLEHLRPFKARYSDFNESYKKWVKSDTIEEFETQWDVLRDKYDLKSSNWMMEMYDQRKYWVWFFWKDGFFAGMTTNGRSESIHSFFDGFVNSNTMLNEFVIQYDKAVNSRRAAEEDEDFKTMNSRAVLSSVHPIEAKAGKCYTRKIFEKFEKEWKEATNNLTHNTLNKSLEQHVETLPDQYILPRWTLDSRYKAGNHSIGIKEINNESGVSALTLWCVHSNSTKAIEQAKDCPSEITRLNTILVKFLEDQISRKKAKESEDVFEDNSVGASQVDMMPQICVRDPVVKTKTKGRPKIATRVKSPIELQGNKKKTCSYCHELGHNITGCPKKKLVRNKQQIRGDSKTRMAVIWNPTVRKSVGIVVIPKVGYKRTIVGFGVCPDTSDPKLVKISAPFKTCDLMMLQVFVNGVIYFRASDFNFVNQVRTNFIISFDLKSGKFGEVCLPQRLVHTPYLNLDVVKVNESLGLLEYYKEGDMRVCGAWTRKDDASKTFSKIYIVKVVGSFFE</sequence>
<evidence type="ECO:0000313" key="3">
    <source>
        <dbReference type="EMBL" id="GJU09956.1"/>
    </source>
</evidence>
<dbReference type="EMBL" id="BQNB010021774">
    <property type="protein sequence ID" value="GJU09956.1"/>
    <property type="molecule type" value="Genomic_DNA"/>
</dbReference>
<dbReference type="Pfam" id="PF03101">
    <property type="entry name" value="FAR1"/>
    <property type="match status" value="1"/>
</dbReference>
<name>A0ABQ5JBM1_9ASTR</name>
<comment type="caution">
    <text evidence="3">The sequence shown here is derived from an EMBL/GenBank/DDBJ whole genome shotgun (WGS) entry which is preliminary data.</text>
</comment>
<dbReference type="InterPro" id="IPR004330">
    <property type="entry name" value="FAR1_DNA_bnd_dom"/>
</dbReference>
<feature type="domain" description="MULE transposase" evidence="2">
    <location>
        <begin position="239"/>
        <end position="313"/>
    </location>
</feature>
<accession>A0ABQ5JBM1</accession>
<organism evidence="3 4">
    <name type="scientific">Tanacetum coccineum</name>
    <dbReference type="NCBI Taxonomy" id="301880"/>
    <lineage>
        <taxon>Eukaryota</taxon>
        <taxon>Viridiplantae</taxon>
        <taxon>Streptophyta</taxon>
        <taxon>Embryophyta</taxon>
        <taxon>Tracheophyta</taxon>
        <taxon>Spermatophyta</taxon>
        <taxon>Magnoliopsida</taxon>
        <taxon>eudicotyledons</taxon>
        <taxon>Gunneridae</taxon>
        <taxon>Pentapetalae</taxon>
        <taxon>asterids</taxon>
        <taxon>campanulids</taxon>
        <taxon>Asterales</taxon>
        <taxon>Asteraceae</taxon>
        <taxon>Asteroideae</taxon>
        <taxon>Anthemideae</taxon>
        <taxon>Anthemidinae</taxon>
        <taxon>Tanacetum</taxon>
    </lineage>
</organism>
<dbReference type="Pfam" id="PF10551">
    <property type="entry name" value="MULE"/>
    <property type="match status" value="1"/>
</dbReference>
<reference evidence="3" key="1">
    <citation type="journal article" date="2022" name="Int. J. Mol. Sci.">
        <title>Draft Genome of Tanacetum Coccineum: Genomic Comparison of Closely Related Tanacetum-Family Plants.</title>
        <authorList>
            <person name="Yamashiro T."/>
            <person name="Shiraishi A."/>
            <person name="Nakayama K."/>
            <person name="Satake H."/>
        </authorList>
    </citation>
    <scope>NUCLEOTIDE SEQUENCE</scope>
</reference>
<dbReference type="SUPFAM" id="SSF57756">
    <property type="entry name" value="Retrovirus zinc finger-like domains"/>
    <property type="match status" value="1"/>
</dbReference>
<evidence type="ECO:0000313" key="4">
    <source>
        <dbReference type="Proteomes" id="UP001151760"/>
    </source>
</evidence>
<reference evidence="3" key="2">
    <citation type="submission" date="2022-01" db="EMBL/GenBank/DDBJ databases">
        <authorList>
            <person name="Yamashiro T."/>
            <person name="Shiraishi A."/>
            <person name="Satake H."/>
            <person name="Nakayama K."/>
        </authorList>
    </citation>
    <scope>NUCLEOTIDE SEQUENCE</scope>
</reference>
<dbReference type="PANTHER" id="PTHR47718:SF7">
    <property type="entry name" value="PROTEIN FAR1-RELATED SEQUENCE"/>
    <property type="match status" value="1"/>
</dbReference>
<keyword evidence="4" id="KW-1185">Reference proteome</keyword>